<gene>
    <name evidence="2" type="ORF">Dpo_1c09040</name>
</gene>
<evidence type="ECO:0000313" key="2">
    <source>
        <dbReference type="EMBL" id="EMS81762.1"/>
    </source>
</evidence>
<comment type="caution">
    <text evidence="2">The sequence shown here is derived from an EMBL/GenBank/DDBJ whole genome shotgun (WGS) entry which is preliminary data.</text>
</comment>
<dbReference type="InterPro" id="IPR007842">
    <property type="entry name" value="HEPN_dom"/>
</dbReference>
<dbReference type="PATRIC" id="fig|1286635.3.peg.951"/>
<name>S0G870_9BACT</name>
<dbReference type="EMBL" id="APJX01000001">
    <property type="protein sequence ID" value="EMS81762.1"/>
    <property type="molecule type" value="Genomic_DNA"/>
</dbReference>
<evidence type="ECO:0000313" key="3">
    <source>
        <dbReference type="Proteomes" id="UP000014216"/>
    </source>
</evidence>
<feature type="domain" description="HEPN" evidence="1">
    <location>
        <begin position="24"/>
        <end position="137"/>
    </location>
</feature>
<keyword evidence="3" id="KW-1185">Reference proteome</keyword>
<dbReference type="Pfam" id="PF05168">
    <property type="entry name" value="HEPN"/>
    <property type="match status" value="1"/>
</dbReference>
<proteinExistence type="predicted"/>
<protein>
    <recommendedName>
        <fullName evidence="1">HEPN domain-containing protein</fullName>
    </recommendedName>
</protein>
<accession>S0G870</accession>
<dbReference type="PROSITE" id="PS50910">
    <property type="entry name" value="HEPN"/>
    <property type="match status" value="1"/>
</dbReference>
<sequence length="143" mass="17196">MFVIFSRMPYDNFMNMDIHIKFWIESSEDDFQAMIHLCKKGHNTWALFIGHLVLEKLLKAWFIKTNSSNPPFIHDLVRLSEKGNLVLDDEQKDMLDTISTFNIRGRYDDYKKEFYNKCTNAFTQEWVQNISEFKTWINNKLQE</sequence>
<dbReference type="Gene3D" id="1.20.120.330">
    <property type="entry name" value="Nucleotidyltransferases domain 2"/>
    <property type="match status" value="1"/>
</dbReference>
<dbReference type="SUPFAM" id="SSF81593">
    <property type="entry name" value="Nucleotidyltransferase substrate binding subunit/domain"/>
    <property type="match status" value="1"/>
</dbReference>
<dbReference type="AlphaFoldDB" id="S0G870"/>
<evidence type="ECO:0000259" key="1">
    <source>
        <dbReference type="PROSITE" id="PS50910"/>
    </source>
</evidence>
<reference evidence="2 3" key="1">
    <citation type="journal article" date="2013" name="Genome Announc.">
        <title>Draft Genome Sequence of Desulfotignum phosphitoxidans DSM 13687 Strain FiPS-3.</title>
        <authorList>
            <person name="Poehlein A."/>
            <person name="Daniel R."/>
            <person name="Simeonova D.D."/>
        </authorList>
    </citation>
    <scope>NUCLEOTIDE SEQUENCE [LARGE SCALE GENOMIC DNA]</scope>
    <source>
        <strain evidence="2 3">DSM 13687</strain>
    </source>
</reference>
<dbReference type="Proteomes" id="UP000014216">
    <property type="component" value="Unassembled WGS sequence"/>
</dbReference>
<organism evidence="2 3">
    <name type="scientific">Desulfotignum phosphitoxidans DSM 13687</name>
    <dbReference type="NCBI Taxonomy" id="1286635"/>
    <lineage>
        <taxon>Bacteria</taxon>
        <taxon>Pseudomonadati</taxon>
        <taxon>Thermodesulfobacteriota</taxon>
        <taxon>Desulfobacteria</taxon>
        <taxon>Desulfobacterales</taxon>
        <taxon>Desulfobacteraceae</taxon>
        <taxon>Desulfotignum</taxon>
    </lineage>
</organism>